<feature type="compositionally biased region" description="Basic and acidic residues" evidence="1">
    <location>
        <begin position="272"/>
        <end position="296"/>
    </location>
</feature>
<comment type="caution">
    <text evidence="2">The sequence shown here is derived from an EMBL/GenBank/DDBJ whole genome shotgun (WGS) entry which is preliminary data.</text>
</comment>
<protein>
    <submittedName>
        <fullName evidence="2">Uncharacterized protein</fullName>
    </submittedName>
</protein>
<name>A0A5N8VKF9_9ACTN</name>
<reference evidence="2 3" key="1">
    <citation type="submission" date="2019-07" db="EMBL/GenBank/DDBJ databases">
        <title>New species of Amycolatopsis and Streptomyces.</title>
        <authorList>
            <person name="Duangmal K."/>
            <person name="Teo W.F.A."/>
            <person name="Lipun K."/>
        </authorList>
    </citation>
    <scope>NUCLEOTIDE SEQUENCE [LARGE SCALE GENOMIC DNA]</scope>
    <source>
        <strain evidence="2 3">NBRC 109810</strain>
    </source>
</reference>
<gene>
    <name evidence="2" type="ORF">FNH09_30105</name>
</gene>
<accession>A0A5N8VKF9</accession>
<dbReference type="Pfam" id="PF19934">
    <property type="entry name" value="DUF6397"/>
    <property type="match status" value="1"/>
</dbReference>
<feature type="region of interest" description="Disordered" evidence="1">
    <location>
        <begin position="249"/>
        <end position="307"/>
    </location>
</feature>
<organism evidence="2 3">
    <name type="scientific">Streptomyces adustus</name>
    <dbReference type="NCBI Taxonomy" id="1609272"/>
    <lineage>
        <taxon>Bacteria</taxon>
        <taxon>Bacillati</taxon>
        <taxon>Actinomycetota</taxon>
        <taxon>Actinomycetes</taxon>
        <taxon>Kitasatosporales</taxon>
        <taxon>Streptomycetaceae</taxon>
        <taxon>Streptomyces</taxon>
    </lineage>
</organism>
<dbReference type="EMBL" id="VJZD01000154">
    <property type="protein sequence ID" value="MPY35336.1"/>
    <property type="molecule type" value="Genomic_DNA"/>
</dbReference>
<evidence type="ECO:0000256" key="1">
    <source>
        <dbReference type="SAM" id="MobiDB-lite"/>
    </source>
</evidence>
<feature type="region of interest" description="Disordered" evidence="1">
    <location>
        <begin position="194"/>
        <end position="224"/>
    </location>
</feature>
<dbReference type="RefSeq" id="WP_152893067.1">
    <property type="nucleotide sequence ID" value="NZ_VJZD01000154.1"/>
</dbReference>
<dbReference type="Proteomes" id="UP000325849">
    <property type="component" value="Unassembled WGS sequence"/>
</dbReference>
<dbReference type="OrthoDB" id="4335318at2"/>
<proteinExistence type="predicted"/>
<keyword evidence="3" id="KW-1185">Reference proteome</keyword>
<sequence length="307" mass="34073">MSGRTITTSHAPTVATSRAARELGLRRGEFELAVRLGRVRTVPDEGGGGTRRVAHGEIDRLRSVKDFPEGLRAGVQVVGTREGAALMDVTAARFTRLARLGLVTPVTFYLNRYRAVVWQYLADDIRQFAAAEEHRALLSGRAPEALRDRLRAGVDLRPRNWRERHLEFLLRQAEGPWQRAGALAALLAPDQIAETVTDPGDRARVDRFRPDPPAQGTPGSPSAQIAETIATAAEPDEIGRLRADLARAVEQARRHRPGPRPAPHRTANADRPAPRREARSATTHRPDRPERPERTRGFLSRLCRRSP</sequence>
<evidence type="ECO:0000313" key="2">
    <source>
        <dbReference type="EMBL" id="MPY35336.1"/>
    </source>
</evidence>
<feature type="compositionally biased region" description="Basic and acidic residues" evidence="1">
    <location>
        <begin position="199"/>
        <end position="210"/>
    </location>
</feature>
<dbReference type="InterPro" id="IPR045652">
    <property type="entry name" value="DUF6397"/>
</dbReference>
<evidence type="ECO:0000313" key="3">
    <source>
        <dbReference type="Proteomes" id="UP000325849"/>
    </source>
</evidence>
<dbReference type="AlphaFoldDB" id="A0A5N8VKF9"/>